<dbReference type="Proteomes" id="UP000793456">
    <property type="component" value="Chromosome XVIII"/>
</dbReference>
<keyword evidence="2" id="KW-1185">Reference proteome</keyword>
<comment type="caution">
    <text evidence="1">The sequence shown here is derived from an EMBL/GenBank/DDBJ whole genome shotgun (WGS) entry which is preliminary data.</text>
</comment>
<protein>
    <submittedName>
        <fullName evidence="1">Uncharacterized protein</fullName>
    </submittedName>
</protein>
<name>A0ACD3QKQ2_LARCR</name>
<evidence type="ECO:0000313" key="2">
    <source>
        <dbReference type="Proteomes" id="UP000793456"/>
    </source>
</evidence>
<dbReference type="EMBL" id="CM011691">
    <property type="protein sequence ID" value="TMS07419.1"/>
    <property type="molecule type" value="Genomic_DNA"/>
</dbReference>
<reference evidence="1" key="1">
    <citation type="submission" date="2018-11" db="EMBL/GenBank/DDBJ databases">
        <title>The sequence and de novo assembly of Larimichthys crocea genome using PacBio and Hi-C technologies.</title>
        <authorList>
            <person name="Xu P."/>
            <person name="Chen B."/>
            <person name="Zhou Z."/>
            <person name="Ke Q."/>
            <person name="Wu Y."/>
            <person name="Bai H."/>
            <person name="Pu F."/>
        </authorList>
    </citation>
    <scope>NUCLEOTIDE SEQUENCE</scope>
    <source>
        <tissue evidence="1">Muscle</tissue>
    </source>
</reference>
<evidence type="ECO:0000313" key="1">
    <source>
        <dbReference type="EMBL" id="TMS07419.1"/>
    </source>
</evidence>
<organism evidence="1 2">
    <name type="scientific">Larimichthys crocea</name>
    <name type="common">Large yellow croaker</name>
    <name type="synonym">Pseudosciaena crocea</name>
    <dbReference type="NCBI Taxonomy" id="215358"/>
    <lineage>
        <taxon>Eukaryota</taxon>
        <taxon>Metazoa</taxon>
        <taxon>Chordata</taxon>
        <taxon>Craniata</taxon>
        <taxon>Vertebrata</taxon>
        <taxon>Euteleostomi</taxon>
        <taxon>Actinopterygii</taxon>
        <taxon>Neopterygii</taxon>
        <taxon>Teleostei</taxon>
        <taxon>Neoteleostei</taxon>
        <taxon>Acanthomorphata</taxon>
        <taxon>Eupercaria</taxon>
        <taxon>Sciaenidae</taxon>
        <taxon>Larimichthys</taxon>
    </lineage>
</organism>
<proteinExistence type="predicted"/>
<gene>
    <name evidence="1" type="ORF">E3U43_011512</name>
</gene>
<accession>A0ACD3QKQ2</accession>
<sequence length="1267" mass="135267">MQKQMAEEHQKRLEQQQKMLEEDRKRRQFEEQKQKLRLLSSVKPKTGEKSRDDALEAIKGNLDGFSRDAKMHPTPSSQTKKPDSSPSHPSVTTHSLPRALSEDNDEFSDFQGPLDAPASFPAPSSSTSSTFGLSSQAHVQPSSSAPKTGFSEEDDDFSDFVQGPVNAFPASNLHLSSQAQVQPSSPSLWAGMPPSSSSLPQSLPPTVTQHSAVNTSSQSTFQGPSLEEKLFSSCDLTADKTAQISFRPKQSLAKMGPRAKVSTQFQSSTKSRNWAAAPEDLSSVFVAEKLPEAPVSAPSVPPSAPDSPPQSSSDSEMFKKVLEFTMTPAGIDTAKLYPILMSSGLPREALGQIWASANRTTPGMLTKEELYTVLALIGVAQSGLPAMNVEILSQFPSPPVPNLPALAMAMAPVMPQHQQPMMTKPPVSMSMSMPTPAPPVMAMTPAPPAQAPTNTNFVASFPPAQATKADDDDFQDFQEAPKPGAGDQAFTEFQGESGGSFPTTIAPQHQNSAPAMLTPVSGSSSASVTSSDKYAVFKQLSVDPPAEPTPPASDIGDKYSVFRQLEQPAEKKPVGEGFADFKSVSADDGFTDFKTANSISPLDPSEQAKIFQPTFPPAFPNSQSLQHLPQQQQQQPAVSLSQPKNPLNMADLNLFSSIAPSAPAPTETKPSTFPSVSVPPSLVLLPGGAKPPGGGADDFGDFALFGSSSDAAQASAAGGAVAAPQDDFADFMAFGSSGGEPKGESSSVGVQGETSTQQRPQQSSDKYDVFKQLSLEGGLAYDDTKESGGGSFSSLKSDTDDFADFQSSKFCTALGASEKTLVDKVAAFKQAKEDSASVKSLDLPSIGGSSVGKDDSEDALSVQLDMKLSDMGGDLKHVMSDSSLDLPGLSAHQPPATEADDMKFDPFGTSGLSTLTSYDWSDREECLPGEVRKPQGSEGASLPSLVPTQRKELTFGSTENITSSSVAKIITSFPAEDVSSTDDKFEPFADFGSGDQGSVDVEDDFGDFASTVSEKSDSPAATAETGSEEASDEFGAFQGDKPKFGKSDFLKASAQAKVKSSEEMIKNELATFDLCVQEQAFRDRSNTLSEKPALPVIRDKYKDLTGEVEESERYAYEWQRCLENALEVCVCLCLTLSRVVEVYRVTRRVELGIKATAVCSEKLQQLLKDISRVWNNLMGFMSLAKLAPDESSLDFSSCILRHGIKNAKELACGVCLLNVDARSKAFNSETDNFKLLYGGHQYHASCANFWINCVEPKPPGLILPDLL</sequence>